<organism evidence="5 6">
    <name type="scientific">Cohnella xylanilytica</name>
    <dbReference type="NCBI Taxonomy" id="557555"/>
    <lineage>
        <taxon>Bacteria</taxon>
        <taxon>Bacillati</taxon>
        <taxon>Bacillota</taxon>
        <taxon>Bacilli</taxon>
        <taxon>Bacillales</taxon>
        <taxon>Paenibacillaceae</taxon>
        <taxon>Cohnella</taxon>
    </lineage>
</organism>
<dbReference type="GO" id="GO:0008206">
    <property type="term" value="P:bile acid metabolic process"/>
    <property type="evidence" value="ECO:0007669"/>
    <property type="project" value="UniProtKB-ARBA"/>
</dbReference>
<dbReference type="InterPro" id="IPR051911">
    <property type="entry name" value="SDR_oxidoreductase"/>
</dbReference>
<dbReference type="FunFam" id="3.40.50.720:FF:000084">
    <property type="entry name" value="Short-chain dehydrogenase reductase"/>
    <property type="match status" value="1"/>
</dbReference>
<dbReference type="PRINTS" id="PR00081">
    <property type="entry name" value="GDHRDH"/>
</dbReference>
<dbReference type="SMART" id="SM00822">
    <property type="entry name" value="PKS_KR"/>
    <property type="match status" value="1"/>
</dbReference>
<comment type="similarity">
    <text evidence="1 3">Belongs to the short-chain dehydrogenases/reductases (SDR) family.</text>
</comment>
<dbReference type="InterPro" id="IPR002347">
    <property type="entry name" value="SDR_fam"/>
</dbReference>
<dbReference type="InterPro" id="IPR057326">
    <property type="entry name" value="KR_dom"/>
</dbReference>
<dbReference type="SUPFAM" id="SSF51735">
    <property type="entry name" value="NAD(P)-binding Rossmann-fold domains"/>
    <property type="match status" value="1"/>
</dbReference>
<dbReference type="Pfam" id="PF00106">
    <property type="entry name" value="adh_short"/>
    <property type="match status" value="1"/>
</dbReference>
<dbReference type="InterPro" id="IPR020904">
    <property type="entry name" value="Sc_DH/Rdtase_CS"/>
</dbReference>
<dbReference type="Gene3D" id="3.40.50.720">
    <property type="entry name" value="NAD(P)-binding Rossmann-like Domain"/>
    <property type="match status" value="1"/>
</dbReference>
<comment type="caution">
    <text evidence="5">The sequence shown here is derived from an EMBL/GenBank/DDBJ whole genome shotgun (WGS) entry which is preliminary data.</text>
</comment>
<dbReference type="AlphaFoldDB" id="A0A841UAP6"/>
<dbReference type="InterPro" id="IPR036291">
    <property type="entry name" value="NAD(P)-bd_dom_sf"/>
</dbReference>
<sequence>MPQEEKIALVTGASSGFGLLIAVALAREGYRVVASMRDPERREPLLSEARKAGVAGRLDIAKLDVTDAAEIEAALTGIVDKYGRIDALVNNAGFAVGGFIEEVPEEAWRAQMETNFFGLVSVTRAVLPIMRAQGNGAIIQIGSVSGRVAFPGYGAYAASKFAVEGFAESLRHEAAPYGVRVYLVEPGAYRTPIWTKGFAGIHKRPNSPYERRLNAVLEFSRKTADKAPDPREVAELVARLAKRRRSGRLRYPIGRGSRLLVLASKLLPWSWLEAAVRKRLDR</sequence>
<evidence type="ECO:0000256" key="1">
    <source>
        <dbReference type="ARBA" id="ARBA00006484"/>
    </source>
</evidence>
<dbReference type="PANTHER" id="PTHR43976:SF16">
    <property type="entry name" value="SHORT-CHAIN DEHYDROGENASE_REDUCTASE FAMILY PROTEIN"/>
    <property type="match status" value="1"/>
</dbReference>
<evidence type="ECO:0000256" key="3">
    <source>
        <dbReference type="RuleBase" id="RU000363"/>
    </source>
</evidence>
<dbReference type="PROSITE" id="PS00061">
    <property type="entry name" value="ADH_SHORT"/>
    <property type="match status" value="1"/>
</dbReference>
<reference evidence="5 6" key="1">
    <citation type="submission" date="2020-08" db="EMBL/GenBank/DDBJ databases">
        <title>Cohnella phylogeny.</title>
        <authorList>
            <person name="Dunlap C."/>
        </authorList>
    </citation>
    <scope>NUCLEOTIDE SEQUENCE [LARGE SCALE GENOMIC DNA]</scope>
    <source>
        <strain evidence="5 6">DSM 25239</strain>
    </source>
</reference>
<keyword evidence="2" id="KW-0560">Oxidoreductase</keyword>
<evidence type="ECO:0000313" key="5">
    <source>
        <dbReference type="EMBL" id="MBB6696048.1"/>
    </source>
</evidence>
<evidence type="ECO:0000313" key="6">
    <source>
        <dbReference type="Proteomes" id="UP000553776"/>
    </source>
</evidence>
<protein>
    <submittedName>
        <fullName evidence="5">SDR family oxidoreductase</fullName>
    </submittedName>
</protein>
<dbReference type="PRINTS" id="PR00080">
    <property type="entry name" value="SDRFAMILY"/>
</dbReference>
<accession>A0A841UAP6</accession>
<proteinExistence type="inferred from homology"/>
<evidence type="ECO:0000256" key="2">
    <source>
        <dbReference type="ARBA" id="ARBA00023002"/>
    </source>
</evidence>
<dbReference type="CDD" id="cd05374">
    <property type="entry name" value="17beta-HSD-like_SDR_c"/>
    <property type="match status" value="1"/>
</dbReference>
<dbReference type="GO" id="GO:0016491">
    <property type="term" value="F:oxidoreductase activity"/>
    <property type="evidence" value="ECO:0007669"/>
    <property type="project" value="UniProtKB-KW"/>
</dbReference>
<gene>
    <name evidence="5" type="ORF">H7B90_32135</name>
</gene>
<feature type="domain" description="Ketoreductase" evidence="4">
    <location>
        <begin position="6"/>
        <end position="219"/>
    </location>
</feature>
<dbReference type="NCBIfam" id="NF005372">
    <property type="entry name" value="PRK06914.1"/>
    <property type="match status" value="1"/>
</dbReference>
<name>A0A841UAP6_9BACL</name>
<dbReference type="Proteomes" id="UP000553776">
    <property type="component" value="Unassembled WGS sequence"/>
</dbReference>
<keyword evidence="6" id="KW-1185">Reference proteome</keyword>
<dbReference type="EMBL" id="JACJVR010000167">
    <property type="protein sequence ID" value="MBB6696048.1"/>
    <property type="molecule type" value="Genomic_DNA"/>
</dbReference>
<evidence type="ECO:0000259" key="4">
    <source>
        <dbReference type="SMART" id="SM00822"/>
    </source>
</evidence>
<dbReference type="RefSeq" id="WP_185139988.1">
    <property type="nucleotide sequence ID" value="NZ_BORM01000010.1"/>
</dbReference>
<dbReference type="PANTHER" id="PTHR43976">
    <property type="entry name" value="SHORT CHAIN DEHYDROGENASE"/>
    <property type="match status" value="1"/>
</dbReference>